<gene>
    <name evidence="1" type="ORF">phCDa_31</name>
</gene>
<evidence type="ECO:0000313" key="2">
    <source>
        <dbReference type="Proteomes" id="UP000252224"/>
    </source>
</evidence>
<sequence length="149" mass="16186">MFRINLCQTLDVTTDAFTYKQIGSTGPVYVVDSGAHLYKDGMCIGKFQLGDAQWHLYIGDKLYRSGPANGLFKLPEFELSALTALANGLPGIDPTRSPEQALKEIAAQLVPMGARAGSVYQELLSLGYLVPVEDCKAEVDSLLAELHHV</sequence>
<name>A0A2Z5H8T7_9CAUD</name>
<reference evidence="1 2" key="1">
    <citation type="submission" date="2018-05" db="EMBL/GenBank/DDBJ databases">
        <title>Genomic characterization of a novel Pseudomonas phage phCDa.</title>
        <authorList>
            <person name="Chen C."/>
            <person name="Lu D."/>
            <person name="Wang J."/>
            <person name="Fu R."/>
        </authorList>
    </citation>
    <scope>NUCLEOTIDE SEQUENCE [LARGE SCALE GENOMIC DNA]</scope>
</reference>
<evidence type="ECO:0000313" key="1">
    <source>
        <dbReference type="EMBL" id="AXC36475.1"/>
    </source>
</evidence>
<dbReference type="Proteomes" id="UP000252224">
    <property type="component" value="Segment"/>
</dbReference>
<keyword evidence="2" id="KW-1185">Reference proteome</keyword>
<dbReference type="EMBL" id="MH382836">
    <property type="protein sequence ID" value="AXC36475.1"/>
    <property type="molecule type" value="Genomic_DNA"/>
</dbReference>
<proteinExistence type="predicted"/>
<organism evidence="1 2">
    <name type="scientific">Pseudomonas phage phCDa</name>
    <dbReference type="NCBI Taxonomy" id="2268587"/>
    <lineage>
        <taxon>Viruses</taxon>
        <taxon>Duplodnaviria</taxon>
        <taxon>Heunggongvirae</taxon>
        <taxon>Uroviricota</taxon>
        <taxon>Caudoviricetes</taxon>
        <taxon>Schitoviridae</taxon>
        <taxon>Shizishanvirus</taxon>
        <taxon>Shizishanvirus phCDa</taxon>
    </lineage>
</organism>
<accession>A0A2Z5H8T7</accession>
<protein>
    <submittedName>
        <fullName evidence="1">Uncharacterized protein</fullName>
    </submittedName>
</protein>